<dbReference type="EMBL" id="CP100390">
    <property type="protein sequence ID" value="UZE96271.1"/>
    <property type="molecule type" value="Genomic_DNA"/>
</dbReference>
<sequence>MTPSPKSDSTESDRLMFESVNQFLGTPLPWRAIASKGSTNRLLSAQWGEEKLILRINAAADLAFGVSRESEAQILALVQGYRWAPKVIKNHWQEGWCVMQHHGETISRTACQAISPLLIESVTQWQRIPPVDSARFDYTALFNAYRSRLLNDLVDSAQTSYLLLLDELINRFGELPEVPLCLTHHDLHPGNICGHEKQLTVLDWEYAGFGNPWFDAACLHAKLGAPIAMVSALPAFQHLSHKTLKQGMTNAIKLTNVLESLWFSVRSSVTSNTYNE</sequence>
<dbReference type="PANTHER" id="PTHR21310">
    <property type="entry name" value="AMINOGLYCOSIDE PHOSPHOTRANSFERASE-RELATED-RELATED"/>
    <property type="match status" value="1"/>
</dbReference>
<reference evidence="2" key="1">
    <citation type="submission" date="2022-06" db="EMBL/GenBank/DDBJ databases">
        <title>Alkalimarinus sp. nov., isolated from gut of a Alitta virens.</title>
        <authorList>
            <person name="Yang A.I."/>
            <person name="Shin N.-R."/>
        </authorList>
    </citation>
    <scope>NUCLEOTIDE SEQUENCE</scope>
    <source>
        <strain evidence="2">A2M4</strain>
    </source>
</reference>
<proteinExistence type="predicted"/>
<dbReference type="RefSeq" id="WP_265047755.1">
    <property type="nucleotide sequence ID" value="NZ_CP100390.1"/>
</dbReference>
<name>A0ABY6N2G2_9ALTE</name>
<dbReference type="Gene3D" id="3.90.1200.10">
    <property type="match status" value="1"/>
</dbReference>
<protein>
    <submittedName>
        <fullName evidence="2">Phosphotransferase</fullName>
    </submittedName>
</protein>
<dbReference type="InterPro" id="IPR051678">
    <property type="entry name" value="AGP_Transferase"/>
</dbReference>
<dbReference type="Pfam" id="PF01636">
    <property type="entry name" value="APH"/>
    <property type="match status" value="1"/>
</dbReference>
<dbReference type="Gene3D" id="3.30.200.20">
    <property type="entry name" value="Phosphorylase Kinase, domain 1"/>
    <property type="match status" value="1"/>
</dbReference>
<gene>
    <name evidence="2" type="ORF">NKI27_00555</name>
</gene>
<keyword evidence="3" id="KW-1185">Reference proteome</keyword>
<dbReference type="InterPro" id="IPR011009">
    <property type="entry name" value="Kinase-like_dom_sf"/>
</dbReference>
<feature type="domain" description="Aminoglycoside phosphotransferase" evidence="1">
    <location>
        <begin position="35"/>
        <end position="224"/>
    </location>
</feature>
<dbReference type="SUPFAM" id="SSF56112">
    <property type="entry name" value="Protein kinase-like (PK-like)"/>
    <property type="match status" value="1"/>
</dbReference>
<dbReference type="Proteomes" id="UP001163739">
    <property type="component" value="Chromosome"/>
</dbReference>
<evidence type="ECO:0000313" key="2">
    <source>
        <dbReference type="EMBL" id="UZE96271.1"/>
    </source>
</evidence>
<dbReference type="InterPro" id="IPR002575">
    <property type="entry name" value="Aminoglycoside_PTrfase"/>
</dbReference>
<accession>A0ABY6N2G2</accession>
<organism evidence="2 3">
    <name type="scientific">Alkalimarinus alittae</name>
    <dbReference type="NCBI Taxonomy" id="2961619"/>
    <lineage>
        <taxon>Bacteria</taxon>
        <taxon>Pseudomonadati</taxon>
        <taxon>Pseudomonadota</taxon>
        <taxon>Gammaproteobacteria</taxon>
        <taxon>Alteromonadales</taxon>
        <taxon>Alteromonadaceae</taxon>
        <taxon>Alkalimarinus</taxon>
    </lineage>
</organism>
<evidence type="ECO:0000259" key="1">
    <source>
        <dbReference type="Pfam" id="PF01636"/>
    </source>
</evidence>
<evidence type="ECO:0000313" key="3">
    <source>
        <dbReference type="Proteomes" id="UP001163739"/>
    </source>
</evidence>